<evidence type="ECO:0000256" key="3">
    <source>
        <dbReference type="ARBA" id="ARBA00022729"/>
    </source>
</evidence>
<reference evidence="9" key="1">
    <citation type="submission" date="2016-11" db="EMBL/GenBank/DDBJ databases">
        <authorList>
            <person name="Varghese N."/>
            <person name="Submissions S."/>
        </authorList>
    </citation>
    <scope>NUCLEOTIDE SEQUENCE [LARGE SCALE GENOMIC DNA]</scope>
    <source>
        <strain evidence="9">DSM 19858</strain>
    </source>
</reference>
<evidence type="ECO:0000313" key="8">
    <source>
        <dbReference type="EMBL" id="SHJ42187.1"/>
    </source>
</evidence>
<dbReference type="STRING" id="192903.SAMN04488513_104262"/>
<keyword evidence="5" id="KW-0998">Cell outer membrane</keyword>
<sequence length="557" mass="62888">MKKSIIFLAIISFFWSCDEDFLEEKPEDFLSSANAFNTYEDFTASVNNMYYLVRRQFYNRDENRPFDFLYGTDLVFDGEPGGTQRHGNMVQAYDPAGDITTTHWNLLYKNIAEANTVIERAPLSEMSEEEINDIVSQARFFRGFSYNVLVTLYGGVPLVTEAITEPKIDFVRNSREEVLNQVIDDLSFAAAHLPGIAEAQDGRVNKLVAYHYLGEAYLALGNNTEAIAALSKVIDDGNTGLMTERFGTRSAEEPGDVFWDLFRRGNQNRASGNTEAIWVIQFEVDVQGGGLQSGSRGGSYPYERHFAPLLRFAPFTSWPVGDYTGGRGIGWGITTEYYTNTVWGGDASDPDFANDIRNANHNFVRVYNRDNSSALALIAEEIGRDTVWSTENQPRIREFYAYPTKVTTPYNHPDGLYRGGDVPFALTSSAGGTYTDQYMVRLAETYLLRAEAYLANNQPQLAADDLNVIRNRANASEVAAGDVTLDYILDERVRELGLEEKRRLTLMRTNTIYDRVMKYNPFYVENGMQEHFNLWPIPADEIEGNRGAELVQNPGYN</sequence>
<dbReference type="Gene3D" id="1.25.40.390">
    <property type="match status" value="1"/>
</dbReference>
<keyword evidence="4" id="KW-0472">Membrane</keyword>
<evidence type="ECO:0000313" key="9">
    <source>
        <dbReference type="Proteomes" id="UP000184543"/>
    </source>
</evidence>
<dbReference type="Pfam" id="PF07980">
    <property type="entry name" value="SusD_RagB"/>
    <property type="match status" value="1"/>
</dbReference>
<proteinExistence type="inferred from homology"/>
<comment type="subcellular location">
    <subcellularLocation>
        <location evidence="1">Cell outer membrane</location>
    </subcellularLocation>
</comment>
<keyword evidence="3" id="KW-0732">Signal</keyword>
<name>A0A1M6J6D7_9FLAO</name>
<dbReference type="Proteomes" id="UP000184543">
    <property type="component" value="Unassembled WGS sequence"/>
</dbReference>
<feature type="domain" description="RagB/SusD" evidence="6">
    <location>
        <begin position="275"/>
        <end position="556"/>
    </location>
</feature>
<dbReference type="SUPFAM" id="SSF48452">
    <property type="entry name" value="TPR-like"/>
    <property type="match status" value="1"/>
</dbReference>
<dbReference type="GO" id="GO:0009279">
    <property type="term" value="C:cell outer membrane"/>
    <property type="evidence" value="ECO:0007669"/>
    <property type="project" value="UniProtKB-SubCell"/>
</dbReference>
<feature type="domain" description="SusD-like N-terminal" evidence="7">
    <location>
        <begin position="20"/>
        <end position="218"/>
    </location>
</feature>
<organism evidence="8 9">
    <name type="scientific">Pseudozobellia thermophila</name>
    <dbReference type="NCBI Taxonomy" id="192903"/>
    <lineage>
        <taxon>Bacteria</taxon>
        <taxon>Pseudomonadati</taxon>
        <taxon>Bacteroidota</taxon>
        <taxon>Flavobacteriia</taxon>
        <taxon>Flavobacteriales</taxon>
        <taxon>Flavobacteriaceae</taxon>
        <taxon>Pseudozobellia</taxon>
    </lineage>
</organism>
<gene>
    <name evidence="8" type="ORF">SAMN04488513_104262</name>
</gene>
<evidence type="ECO:0000256" key="1">
    <source>
        <dbReference type="ARBA" id="ARBA00004442"/>
    </source>
</evidence>
<dbReference type="AlphaFoldDB" id="A0A1M6J6D7"/>
<evidence type="ECO:0000256" key="5">
    <source>
        <dbReference type="ARBA" id="ARBA00023237"/>
    </source>
</evidence>
<keyword evidence="9" id="KW-1185">Reference proteome</keyword>
<protein>
    <submittedName>
        <fullName evidence="8">Starch-binding associating with outer membrane</fullName>
    </submittedName>
</protein>
<evidence type="ECO:0000256" key="4">
    <source>
        <dbReference type="ARBA" id="ARBA00023136"/>
    </source>
</evidence>
<dbReference type="Pfam" id="PF14322">
    <property type="entry name" value="SusD-like_3"/>
    <property type="match status" value="1"/>
</dbReference>
<dbReference type="OrthoDB" id="5694214at2"/>
<dbReference type="RefSeq" id="WP_072994283.1">
    <property type="nucleotide sequence ID" value="NZ_FQYU01000004.1"/>
</dbReference>
<evidence type="ECO:0000259" key="6">
    <source>
        <dbReference type="Pfam" id="PF07980"/>
    </source>
</evidence>
<dbReference type="InterPro" id="IPR033985">
    <property type="entry name" value="SusD-like_N"/>
</dbReference>
<dbReference type="EMBL" id="FQYU01000004">
    <property type="protein sequence ID" value="SHJ42187.1"/>
    <property type="molecule type" value="Genomic_DNA"/>
</dbReference>
<comment type="similarity">
    <text evidence="2">Belongs to the SusD family.</text>
</comment>
<accession>A0A1M6J6D7</accession>
<dbReference type="InterPro" id="IPR011990">
    <property type="entry name" value="TPR-like_helical_dom_sf"/>
</dbReference>
<evidence type="ECO:0000259" key="7">
    <source>
        <dbReference type="Pfam" id="PF14322"/>
    </source>
</evidence>
<evidence type="ECO:0000256" key="2">
    <source>
        <dbReference type="ARBA" id="ARBA00006275"/>
    </source>
</evidence>
<dbReference type="InterPro" id="IPR012944">
    <property type="entry name" value="SusD_RagB_dom"/>
</dbReference>